<keyword evidence="3" id="KW-1185">Reference proteome</keyword>
<dbReference type="STRING" id="146817.SAMN04488502_106251"/>
<dbReference type="InterPro" id="IPR008983">
    <property type="entry name" value="Tumour_necrosis_fac-like_dom"/>
</dbReference>
<sequence>MSEKKDLPASISGSKTKSAPAPGTAASETASPAPEQRHTCHKCHKSHPSCLPFCPTCATGTVGLTAYAYIYNVVAEVVPVEGDITFSNNGVIVGSIAHTPGTAAIVLGNAGYYAVWFIAAGAEANQFTLFQNGVPVAGGTYGSGAVTQPNPGMAIVAAAAGTVLTVRNHTSAAAVTLQALAGGTQLNANAAILIQRISG</sequence>
<dbReference type="Gene3D" id="2.60.120.40">
    <property type="match status" value="1"/>
</dbReference>
<gene>
    <name evidence="2" type="ORF">SAMN04488502_106251</name>
</gene>
<dbReference type="Proteomes" id="UP000214880">
    <property type="component" value="Unassembled WGS sequence"/>
</dbReference>
<dbReference type="RefSeq" id="WP_173812728.1">
    <property type="nucleotide sequence ID" value="NZ_FNHB01000006.1"/>
</dbReference>
<accession>A0A1G9VD56</accession>
<evidence type="ECO:0000256" key="1">
    <source>
        <dbReference type="SAM" id="MobiDB-lite"/>
    </source>
</evidence>
<evidence type="ECO:0000313" key="2">
    <source>
        <dbReference type="EMBL" id="SDM70051.1"/>
    </source>
</evidence>
<reference evidence="2 3" key="1">
    <citation type="submission" date="2016-10" db="EMBL/GenBank/DDBJ databases">
        <authorList>
            <person name="de Groot N.N."/>
        </authorList>
    </citation>
    <scope>NUCLEOTIDE SEQUENCE [LARGE SCALE GENOMIC DNA]</scope>
    <source>
        <strain evidence="2 3">DSM 1736</strain>
    </source>
</reference>
<feature type="region of interest" description="Disordered" evidence="1">
    <location>
        <begin position="1"/>
        <end position="35"/>
    </location>
</feature>
<evidence type="ECO:0000313" key="3">
    <source>
        <dbReference type="Proteomes" id="UP000214880"/>
    </source>
</evidence>
<organism evidence="2 3">
    <name type="scientific">Dendrosporobacter quercicolus</name>
    <dbReference type="NCBI Taxonomy" id="146817"/>
    <lineage>
        <taxon>Bacteria</taxon>
        <taxon>Bacillati</taxon>
        <taxon>Bacillota</taxon>
        <taxon>Negativicutes</taxon>
        <taxon>Selenomonadales</taxon>
        <taxon>Sporomusaceae</taxon>
        <taxon>Dendrosporobacter</taxon>
    </lineage>
</organism>
<dbReference type="EMBL" id="FNHB01000006">
    <property type="protein sequence ID" value="SDM70051.1"/>
    <property type="molecule type" value="Genomic_DNA"/>
</dbReference>
<evidence type="ECO:0008006" key="4">
    <source>
        <dbReference type="Google" id="ProtNLM"/>
    </source>
</evidence>
<dbReference type="AlphaFoldDB" id="A0A1G9VD56"/>
<protein>
    <recommendedName>
        <fullName evidence="4">BclA C-terminal domain-containing protein</fullName>
    </recommendedName>
</protein>
<name>A0A1G9VD56_9FIRM</name>
<proteinExistence type="predicted"/>